<dbReference type="EMBL" id="AP027141">
    <property type="protein sequence ID" value="BDV31423.1"/>
    <property type="molecule type" value="Genomic_DNA"/>
</dbReference>
<evidence type="ECO:0000313" key="2">
    <source>
        <dbReference type="EMBL" id="BDV31423.1"/>
    </source>
</evidence>
<accession>A0ABM8E0H0</accession>
<keyword evidence="1" id="KW-1133">Transmembrane helix</keyword>
<keyword evidence="1" id="KW-0472">Membrane</keyword>
<feature type="transmembrane region" description="Helical" evidence="1">
    <location>
        <begin position="57"/>
        <end position="85"/>
    </location>
</feature>
<evidence type="ECO:0000256" key="1">
    <source>
        <dbReference type="SAM" id="Phobius"/>
    </source>
</evidence>
<organism evidence="2 3">
    <name type="scientific">Microbacterium terricola</name>
    <dbReference type="NCBI Taxonomy" id="344163"/>
    <lineage>
        <taxon>Bacteria</taxon>
        <taxon>Bacillati</taxon>
        <taxon>Actinomycetota</taxon>
        <taxon>Actinomycetes</taxon>
        <taxon>Micrococcales</taxon>
        <taxon>Microbacteriaceae</taxon>
        <taxon>Microbacterium</taxon>
    </lineage>
</organism>
<feature type="transmembrane region" description="Helical" evidence="1">
    <location>
        <begin position="97"/>
        <end position="120"/>
    </location>
</feature>
<proteinExistence type="predicted"/>
<evidence type="ECO:0008006" key="4">
    <source>
        <dbReference type="Google" id="ProtNLM"/>
    </source>
</evidence>
<protein>
    <recommendedName>
        <fullName evidence="4">Restriction endonuclease type IV Mrr domain-containing protein</fullName>
    </recommendedName>
</protein>
<dbReference type="Proteomes" id="UP001317779">
    <property type="component" value="Chromosome"/>
</dbReference>
<sequence length="302" mass="31383">MPLGLPTVDEARHSGSRMGETYPTIWDPDDVVVGDLTANTGDWLGAHPTRRSGAQRFWLTTLAVCSTIAGSGLVALGASLGLSAAGVDLPPISRQNLAIAAVTWLVALLGVAISIIGNAISRTRAVAARADQSTHLHRVALHEGVARVNSRRGEARTFGSLPPAPGAQPYGISERGAVDLAAAWLRHLGCAPTVSAVRTEGIDIRFGTCLVRVASRDEDAAASVRELAGSVAAHPNARGVAFFTRALGEDVTSFADRAGIALLVMNPVAGSLHGANLEGREIMKVSQRATERASTSPVPVMV</sequence>
<keyword evidence="1" id="KW-0812">Transmembrane</keyword>
<name>A0ABM8E0H0_9MICO</name>
<gene>
    <name evidence="2" type="ORF">Microterr_20830</name>
</gene>
<evidence type="ECO:0000313" key="3">
    <source>
        <dbReference type="Proteomes" id="UP001317779"/>
    </source>
</evidence>
<keyword evidence="3" id="KW-1185">Reference proteome</keyword>
<reference evidence="2 3" key="1">
    <citation type="submission" date="2022-12" db="EMBL/GenBank/DDBJ databases">
        <title>Microbacterium terricola strain KV-448 chromosome, complete genome.</title>
        <authorList>
            <person name="Oshima T."/>
            <person name="Moriya T."/>
            <person name="Bessho Y."/>
        </authorList>
    </citation>
    <scope>NUCLEOTIDE SEQUENCE [LARGE SCALE GENOMIC DNA]</scope>
    <source>
        <strain evidence="2 3">KV-448</strain>
    </source>
</reference>
<dbReference type="RefSeq" id="WP_344046854.1">
    <property type="nucleotide sequence ID" value="NZ_BAAAOI010000001.1"/>
</dbReference>